<evidence type="ECO:0000313" key="17">
    <source>
        <dbReference type="Proteomes" id="UP001519332"/>
    </source>
</evidence>
<dbReference type="GO" id="GO:0140078">
    <property type="term" value="F:class I DNA-(apurinic or apyrimidinic site) endonuclease activity"/>
    <property type="evidence" value="ECO:0007669"/>
    <property type="project" value="UniProtKB-EC"/>
</dbReference>
<dbReference type="Pfam" id="PF01149">
    <property type="entry name" value="Fapy_DNA_glyco"/>
    <property type="match status" value="1"/>
</dbReference>
<evidence type="ECO:0000256" key="3">
    <source>
        <dbReference type="ARBA" id="ARBA00022723"/>
    </source>
</evidence>
<evidence type="ECO:0000256" key="9">
    <source>
        <dbReference type="ARBA" id="ARBA00023204"/>
    </source>
</evidence>
<dbReference type="SUPFAM" id="SSF46946">
    <property type="entry name" value="S13-like H2TH domain"/>
    <property type="match status" value="1"/>
</dbReference>
<dbReference type="InterPro" id="IPR015886">
    <property type="entry name" value="H2TH_FPG"/>
</dbReference>
<feature type="domain" description="Formamidopyrimidine-DNA glycosylase catalytic" evidence="15">
    <location>
        <begin position="2"/>
        <end position="102"/>
    </location>
</feature>
<dbReference type="SMART" id="SM01232">
    <property type="entry name" value="H2TH"/>
    <property type="match status" value="1"/>
</dbReference>
<dbReference type="Proteomes" id="UP001519332">
    <property type="component" value="Unassembled WGS sequence"/>
</dbReference>
<dbReference type="SUPFAM" id="SSF81624">
    <property type="entry name" value="N-terminal domain of MutM-like DNA repair proteins"/>
    <property type="match status" value="1"/>
</dbReference>
<keyword evidence="10 16" id="KW-0456">Lyase</keyword>
<dbReference type="PROSITE" id="PS51068">
    <property type="entry name" value="FPG_CAT"/>
    <property type="match status" value="1"/>
</dbReference>
<keyword evidence="9" id="KW-0234">DNA repair</keyword>
<evidence type="ECO:0000256" key="8">
    <source>
        <dbReference type="ARBA" id="ARBA00023125"/>
    </source>
</evidence>
<keyword evidence="17" id="KW-1185">Reference proteome</keyword>
<keyword evidence="16" id="KW-0255">Endonuclease</keyword>
<reference evidence="16 17" key="1">
    <citation type="submission" date="2021-03" db="EMBL/GenBank/DDBJ databases">
        <title>Sequencing the genomes of 1000 actinobacteria strains.</title>
        <authorList>
            <person name="Klenk H.-P."/>
        </authorList>
    </citation>
    <scope>NUCLEOTIDE SEQUENCE [LARGE SCALE GENOMIC DNA]</scope>
    <source>
        <strain evidence="16 17">DSM 46670</strain>
    </source>
</reference>
<gene>
    <name evidence="16" type="ORF">JOF56_004378</name>
</gene>
<dbReference type="PANTHER" id="PTHR42697">
    <property type="entry name" value="ENDONUCLEASE 8"/>
    <property type="match status" value="1"/>
</dbReference>
<name>A0ABS4TJA7_9PSEU</name>
<comment type="similarity">
    <text evidence="1">Belongs to the FPG family.</text>
</comment>
<keyword evidence="16" id="KW-0540">Nuclease</keyword>
<proteinExistence type="inferred from homology"/>
<dbReference type="Gene3D" id="1.10.8.50">
    <property type="match status" value="1"/>
</dbReference>
<evidence type="ECO:0000256" key="11">
    <source>
        <dbReference type="ARBA" id="ARBA00023268"/>
    </source>
</evidence>
<dbReference type="SUPFAM" id="SSF57716">
    <property type="entry name" value="Glucocorticoid receptor-like (DNA-binding domain)"/>
    <property type="match status" value="1"/>
</dbReference>
<protein>
    <recommendedName>
        <fullName evidence="2">DNA-(apurinic or apyrimidinic site) lyase</fullName>
        <ecNumber evidence="2">4.2.99.18</ecNumber>
    </recommendedName>
</protein>
<dbReference type="InterPro" id="IPR035937">
    <property type="entry name" value="FPG_N"/>
</dbReference>
<dbReference type="EMBL" id="JAGINW010000001">
    <property type="protein sequence ID" value="MBP2323993.1"/>
    <property type="molecule type" value="Genomic_DNA"/>
</dbReference>
<evidence type="ECO:0000256" key="1">
    <source>
        <dbReference type="ARBA" id="ARBA00009409"/>
    </source>
</evidence>
<evidence type="ECO:0000256" key="2">
    <source>
        <dbReference type="ARBA" id="ARBA00012720"/>
    </source>
</evidence>
<evidence type="ECO:0000256" key="12">
    <source>
        <dbReference type="ARBA" id="ARBA00023295"/>
    </source>
</evidence>
<dbReference type="InterPro" id="IPR044090">
    <property type="entry name" value="Nei2_N"/>
</dbReference>
<comment type="caution">
    <text evidence="16">The sequence shown here is derived from an EMBL/GenBank/DDBJ whole genome shotgun (WGS) entry which is preliminary data.</text>
</comment>
<feature type="domain" description="FPG-type" evidence="14">
    <location>
        <begin position="223"/>
        <end position="261"/>
    </location>
</feature>
<evidence type="ECO:0000256" key="10">
    <source>
        <dbReference type="ARBA" id="ARBA00023239"/>
    </source>
</evidence>
<dbReference type="InterPro" id="IPR010979">
    <property type="entry name" value="Ribosomal_uS13-like_H2TH"/>
</dbReference>
<dbReference type="Pfam" id="PF06831">
    <property type="entry name" value="H2TH"/>
    <property type="match status" value="1"/>
</dbReference>
<keyword evidence="5 13" id="KW-0863">Zinc-finger</keyword>
<evidence type="ECO:0000259" key="14">
    <source>
        <dbReference type="PROSITE" id="PS51066"/>
    </source>
</evidence>
<dbReference type="InterPro" id="IPR000214">
    <property type="entry name" value="Znf_DNA_glyclase/AP_lyase"/>
</dbReference>
<evidence type="ECO:0000256" key="6">
    <source>
        <dbReference type="ARBA" id="ARBA00022801"/>
    </source>
</evidence>
<keyword evidence="7" id="KW-0862">Zinc</keyword>
<accession>A0ABS4TJA7</accession>
<dbReference type="Gene3D" id="3.20.190.10">
    <property type="entry name" value="MutM-like, N-terminal"/>
    <property type="match status" value="1"/>
</dbReference>
<dbReference type="SMART" id="SM00898">
    <property type="entry name" value="Fapy_DNA_glyco"/>
    <property type="match status" value="1"/>
</dbReference>
<organism evidence="16 17">
    <name type="scientific">Kibdelosporangium banguiense</name>
    <dbReference type="NCBI Taxonomy" id="1365924"/>
    <lineage>
        <taxon>Bacteria</taxon>
        <taxon>Bacillati</taxon>
        <taxon>Actinomycetota</taxon>
        <taxon>Actinomycetes</taxon>
        <taxon>Pseudonocardiales</taxon>
        <taxon>Pseudonocardiaceae</taxon>
        <taxon>Kibdelosporangium</taxon>
    </lineage>
</organism>
<evidence type="ECO:0000259" key="15">
    <source>
        <dbReference type="PROSITE" id="PS51068"/>
    </source>
</evidence>
<dbReference type="GO" id="GO:0016798">
    <property type="term" value="F:hydrolase activity, acting on glycosyl bonds"/>
    <property type="evidence" value="ECO:0007669"/>
    <property type="project" value="UniProtKB-KW"/>
</dbReference>
<dbReference type="EC" id="4.2.99.18" evidence="2"/>
<evidence type="ECO:0000313" key="16">
    <source>
        <dbReference type="EMBL" id="MBP2323993.1"/>
    </source>
</evidence>
<dbReference type="InterPro" id="IPR012319">
    <property type="entry name" value="FPG_cat"/>
</dbReference>
<keyword evidence="12 16" id="KW-0326">Glycosidase</keyword>
<sequence length="263" mass="28952">MPEGDTVFLTGRRLAQALVGQALKRGELRHPRLSTIDLAGRTVIGVRTVGKHIFVRFDNGTSLHNHLRMDGSWHVDRAGSRWRAPAHQVRAVLANASAQAIGVRLHDMELASTDKESARVAHLGPDLLNPEWTDSDLARAAQALAAQPAREIGLALMDQTVMAGVGNVYKAEVCFLLGVSPWAPVSSVDTAQAVTLSRDLLLRNALRPDRSTTGQRDRGRRLWVYEQTRRGCLRCGGRIHVADQGSGLDIRKTYYCPTCQPRR</sequence>
<evidence type="ECO:0000256" key="4">
    <source>
        <dbReference type="ARBA" id="ARBA00022763"/>
    </source>
</evidence>
<dbReference type="CDD" id="cd08971">
    <property type="entry name" value="AcNei2_N"/>
    <property type="match status" value="1"/>
</dbReference>
<evidence type="ECO:0000256" key="13">
    <source>
        <dbReference type="PROSITE-ProRule" id="PRU00391"/>
    </source>
</evidence>
<keyword evidence="3" id="KW-0479">Metal-binding</keyword>
<dbReference type="PANTHER" id="PTHR42697:SF1">
    <property type="entry name" value="ENDONUCLEASE 8"/>
    <property type="match status" value="1"/>
</dbReference>
<keyword evidence="6 16" id="KW-0378">Hydrolase</keyword>
<keyword evidence="11" id="KW-0511">Multifunctional enzyme</keyword>
<keyword evidence="8" id="KW-0238">DNA-binding</keyword>
<dbReference type="PROSITE" id="PS51066">
    <property type="entry name" value="ZF_FPG_2"/>
    <property type="match status" value="1"/>
</dbReference>
<dbReference type="RefSeq" id="WP_209641007.1">
    <property type="nucleotide sequence ID" value="NZ_JAGINW010000001.1"/>
</dbReference>
<evidence type="ECO:0000256" key="5">
    <source>
        <dbReference type="ARBA" id="ARBA00022771"/>
    </source>
</evidence>
<keyword evidence="4" id="KW-0227">DNA damage</keyword>
<evidence type="ECO:0000256" key="7">
    <source>
        <dbReference type="ARBA" id="ARBA00022833"/>
    </source>
</evidence>